<reference evidence="1 2" key="1">
    <citation type="journal article" date="2011" name="Stand. Genomic Sci.">
        <title>Complete genome sequence of Nitratifractor salsuginis type strain (E9I37-1).</title>
        <authorList>
            <person name="Anderson I."/>
            <person name="Sikorski J."/>
            <person name="Zeytun A."/>
            <person name="Nolan M."/>
            <person name="Lapidus A."/>
            <person name="Lucas S."/>
            <person name="Hammon N."/>
            <person name="Deshpande S."/>
            <person name="Cheng J.F."/>
            <person name="Tapia R."/>
            <person name="Han C."/>
            <person name="Goodwin L."/>
            <person name="Pitluck S."/>
            <person name="Liolios K."/>
            <person name="Pagani I."/>
            <person name="Ivanova N."/>
            <person name="Huntemann M."/>
            <person name="Mavromatis K."/>
            <person name="Ovchinikova G."/>
            <person name="Pati A."/>
            <person name="Chen A."/>
            <person name="Palaniappan K."/>
            <person name="Land M."/>
            <person name="Hauser L."/>
            <person name="Brambilla E.M."/>
            <person name="Ngatchou-Djao O.D."/>
            <person name="Rohde M."/>
            <person name="Tindall B.J."/>
            <person name="Goker M."/>
            <person name="Detter J.C."/>
            <person name="Woyke T."/>
            <person name="Bristow J."/>
            <person name="Eisen J.A."/>
            <person name="Markowitz V."/>
            <person name="Hugenholtz P."/>
            <person name="Klenk H.P."/>
            <person name="Kyrpides N.C."/>
        </authorList>
    </citation>
    <scope>NUCLEOTIDE SEQUENCE [LARGE SCALE GENOMIC DNA]</scope>
    <source>
        <strain evidence="2">DSM 16511 / JCM 12458 / E9I37-1</strain>
    </source>
</reference>
<dbReference type="Proteomes" id="UP000008633">
    <property type="component" value="Chromosome"/>
</dbReference>
<dbReference type="HOGENOM" id="CLU_078214_2_0_7"/>
<proteinExistence type="predicted"/>
<accession>E6WYW1</accession>
<dbReference type="EMBL" id="CP002452">
    <property type="protein sequence ID" value="ADV46547.1"/>
    <property type="molecule type" value="Genomic_DNA"/>
</dbReference>
<dbReference type="eggNOG" id="COG3677">
    <property type="taxonomic scope" value="Bacteria"/>
</dbReference>
<reference evidence="2" key="2">
    <citation type="submission" date="2011-01" db="EMBL/GenBank/DDBJ databases">
        <title>The complete genome of Nitratifractor salsuginis DSM 16511.</title>
        <authorList>
            <consortium name="US DOE Joint Genome Institute (JGI-PGF)"/>
            <person name="Lucas S."/>
            <person name="Copeland A."/>
            <person name="Lapidus A."/>
            <person name="Bruce D."/>
            <person name="Goodwin L."/>
            <person name="Pitluck S."/>
            <person name="Kyrpides N."/>
            <person name="Mavromatis K."/>
            <person name="Ivanova N."/>
            <person name="Mikhailova N."/>
            <person name="Zeytun A."/>
            <person name="Detter J.C."/>
            <person name="Tapia R."/>
            <person name="Han C."/>
            <person name="Land M."/>
            <person name="Hauser L."/>
            <person name="Markowitz V."/>
            <person name="Cheng J.-F."/>
            <person name="Hugenholtz P."/>
            <person name="Woyke T."/>
            <person name="Wu D."/>
            <person name="Tindall B."/>
            <person name="Schuetze A."/>
            <person name="Brambilla E."/>
            <person name="Klenk H.-P."/>
            <person name="Eisen J.A."/>
        </authorList>
    </citation>
    <scope>NUCLEOTIDE SEQUENCE [LARGE SCALE GENOMIC DNA]</scope>
    <source>
        <strain evidence="2">DSM 16511 / JCM 12458 / E9I37-1</strain>
    </source>
</reference>
<keyword evidence="2" id="KW-1185">Reference proteome</keyword>
<dbReference type="KEGG" id="nsa:Nitsa_1296"/>
<evidence type="ECO:0000313" key="2">
    <source>
        <dbReference type="Proteomes" id="UP000008633"/>
    </source>
</evidence>
<name>E6WYW1_NITSE</name>
<sequence length="271" mass="32112">MTRRLFEEYFYHRKTLKELAKEYGHSRAWIQERIHQYGPSVRGRHPRPVVLVIDATFFGKRQDKFGVLVAKDPHRSEVIAYRFITSETLEEYLLLQKSIEAKGYEIKAVVTDGKPGLFGLFRDIPVQMCHFHQQAILTRYLTRSPRMKASIDLKRIGGYLGKVTQRRFTLLLDAWLSRHQSFFDEKVPDDSKRGWHYKHKRLRSAYRSLRRHLPWLYTYRRYPELKIPNTTNTLDGGVFSPLKDLLKVHRRGISQDLKRKLIIDYLGNGPK</sequence>
<gene>
    <name evidence="1" type="ordered locus">Nitsa_1296</name>
</gene>
<protein>
    <recommendedName>
        <fullName evidence="3">Transposase</fullName>
    </recommendedName>
</protein>
<evidence type="ECO:0008006" key="3">
    <source>
        <dbReference type="Google" id="ProtNLM"/>
    </source>
</evidence>
<dbReference type="AlphaFoldDB" id="E6WYW1"/>
<evidence type="ECO:0000313" key="1">
    <source>
        <dbReference type="EMBL" id="ADV46547.1"/>
    </source>
</evidence>
<organism evidence="1 2">
    <name type="scientific">Nitratifractor salsuginis (strain DSM 16511 / JCM 12458 / E9I37-1)</name>
    <dbReference type="NCBI Taxonomy" id="749222"/>
    <lineage>
        <taxon>Bacteria</taxon>
        <taxon>Pseudomonadati</taxon>
        <taxon>Campylobacterota</taxon>
        <taxon>Epsilonproteobacteria</taxon>
        <taxon>Campylobacterales</taxon>
        <taxon>Sulfurovaceae</taxon>
        <taxon>Nitratifractor</taxon>
    </lineage>
</organism>